<keyword evidence="11" id="KW-1185">Reference proteome</keyword>
<keyword evidence="5" id="KW-0812">Transmembrane</keyword>
<keyword evidence="4 8" id="KW-0808">Transferase</keyword>
<evidence type="ECO:0000256" key="5">
    <source>
        <dbReference type="ARBA" id="ARBA00022692"/>
    </source>
</evidence>
<feature type="region of interest" description="Disordered" evidence="9">
    <location>
        <begin position="82"/>
        <end position="109"/>
    </location>
</feature>
<evidence type="ECO:0000256" key="9">
    <source>
        <dbReference type="SAM" id="MobiDB-lite"/>
    </source>
</evidence>
<dbReference type="EC" id="2.4.1.-" evidence="8"/>
<dbReference type="OrthoDB" id="6232146at2759"/>
<comment type="subcellular location">
    <subcellularLocation>
        <location evidence="1">Membrane</location>
        <topology evidence="1">Single-pass membrane protein</topology>
    </subcellularLocation>
</comment>
<comment type="similarity">
    <text evidence="2 8">Belongs to the glycosyltransferase 92 family.</text>
</comment>
<dbReference type="InterPro" id="IPR008166">
    <property type="entry name" value="Glyco_transf_92"/>
</dbReference>
<evidence type="ECO:0000256" key="3">
    <source>
        <dbReference type="ARBA" id="ARBA00022676"/>
    </source>
</evidence>
<evidence type="ECO:0000256" key="7">
    <source>
        <dbReference type="ARBA" id="ARBA00023136"/>
    </source>
</evidence>
<protein>
    <recommendedName>
        <fullName evidence="8">Glycosyltransferase family 92 protein</fullName>
        <ecNumber evidence="8">2.4.1.-</ecNumber>
    </recommendedName>
</protein>
<keyword evidence="6" id="KW-1133">Transmembrane helix</keyword>
<reference evidence="10" key="1">
    <citation type="submission" date="2022-03" db="EMBL/GenBank/DDBJ databases">
        <authorList>
            <person name="Martin C."/>
        </authorList>
    </citation>
    <scope>NUCLEOTIDE SEQUENCE</scope>
</reference>
<dbReference type="Pfam" id="PF01697">
    <property type="entry name" value="Glyco_transf_92"/>
    <property type="match status" value="1"/>
</dbReference>
<evidence type="ECO:0000256" key="2">
    <source>
        <dbReference type="ARBA" id="ARBA00007647"/>
    </source>
</evidence>
<name>A0A8J1Y5E7_OWEFU</name>
<accession>A0A8J1Y5E7</accession>
<evidence type="ECO:0000256" key="8">
    <source>
        <dbReference type="RuleBase" id="RU366017"/>
    </source>
</evidence>
<evidence type="ECO:0000256" key="6">
    <source>
        <dbReference type="ARBA" id="ARBA00022989"/>
    </source>
</evidence>
<evidence type="ECO:0000313" key="10">
    <source>
        <dbReference type="EMBL" id="CAH1794240.1"/>
    </source>
</evidence>
<dbReference type="Proteomes" id="UP000749559">
    <property type="component" value="Unassembled WGS sequence"/>
</dbReference>
<dbReference type="GO" id="GO:0016020">
    <property type="term" value="C:membrane"/>
    <property type="evidence" value="ECO:0007669"/>
    <property type="project" value="UniProtKB-SubCell"/>
</dbReference>
<evidence type="ECO:0000256" key="1">
    <source>
        <dbReference type="ARBA" id="ARBA00004167"/>
    </source>
</evidence>
<gene>
    <name evidence="10" type="ORF">OFUS_LOCUS18977</name>
</gene>
<dbReference type="GO" id="GO:0005737">
    <property type="term" value="C:cytoplasm"/>
    <property type="evidence" value="ECO:0007669"/>
    <property type="project" value="TreeGrafter"/>
</dbReference>
<evidence type="ECO:0000313" key="11">
    <source>
        <dbReference type="Proteomes" id="UP000749559"/>
    </source>
</evidence>
<dbReference type="EMBL" id="CAIIXF020000009">
    <property type="protein sequence ID" value="CAH1794240.1"/>
    <property type="molecule type" value="Genomic_DNA"/>
</dbReference>
<keyword evidence="7" id="KW-0472">Membrane</keyword>
<dbReference type="GO" id="GO:0016757">
    <property type="term" value="F:glycosyltransferase activity"/>
    <property type="evidence" value="ECO:0007669"/>
    <property type="project" value="UniProtKB-UniRule"/>
</dbReference>
<dbReference type="PANTHER" id="PTHR21461:SF40">
    <property type="entry name" value="GLYCOSYLTRANSFERASE FAMILY 92 PROTEIN"/>
    <property type="match status" value="1"/>
</dbReference>
<organism evidence="10 11">
    <name type="scientific">Owenia fusiformis</name>
    <name type="common">Polychaete worm</name>
    <dbReference type="NCBI Taxonomy" id="6347"/>
    <lineage>
        <taxon>Eukaryota</taxon>
        <taxon>Metazoa</taxon>
        <taxon>Spiralia</taxon>
        <taxon>Lophotrochozoa</taxon>
        <taxon>Annelida</taxon>
        <taxon>Polychaeta</taxon>
        <taxon>Sedentaria</taxon>
        <taxon>Canalipalpata</taxon>
        <taxon>Sabellida</taxon>
        <taxon>Oweniida</taxon>
        <taxon>Oweniidae</taxon>
        <taxon>Owenia</taxon>
    </lineage>
</organism>
<comment type="caution">
    <text evidence="10">The sequence shown here is derived from an EMBL/GenBank/DDBJ whole genome shotgun (WGS) entry which is preliminary data.</text>
</comment>
<feature type="compositionally biased region" description="Basic and acidic residues" evidence="9">
    <location>
        <begin position="82"/>
        <end position="95"/>
    </location>
</feature>
<evidence type="ECO:0000256" key="4">
    <source>
        <dbReference type="ARBA" id="ARBA00022679"/>
    </source>
</evidence>
<proteinExistence type="inferred from homology"/>
<dbReference type="AlphaFoldDB" id="A0A8J1Y5E7"/>
<dbReference type="PANTHER" id="PTHR21461">
    <property type="entry name" value="GLYCOSYLTRANSFERASE FAMILY 92 PROTEIN"/>
    <property type="match status" value="1"/>
</dbReference>
<keyword evidence="3 8" id="KW-0328">Glycosyltransferase</keyword>
<sequence>MYRFTLRRLIWLCGLSFLLFQFSAILTRLSTDEPVISTHQKQLMDTTSKMNPIENPQDKKNIPKIKDDVKIESNGQIQNNDIIKKPIADSQKNSKETAMNPPKSEDISKQCPVDSSLTFAKTDFWQQLQTSAKDSKFYIFSAYMDMLWRKSERYVRLVGTTTTSFHAETFCKLWYSDGKTETVPSINNAIKENWGMQYSAYFYLCTLPNKETPCAVSILSGRDSPPLNILPVHNNEFNIGLTKGEFGLCVKPLHYEYTKYLQFVEFIELQQILGVEHFTFYLNTVSENMTKILTYYEKKGIIDVLPWKIDIKSQKEVRTENMFAALNDCLLRYRYRFKYVLMIDLDEYIIPYEHNTLNSMMSDIHLSHRDASFIFRNGFFYLQHPDDMTIPDNPPLSTLRKTTRLIKLHPHNQRSKYIVDPLGVAEVGNHFVWSHISGYTTKLVSDKIAFTHHYRICEFGGDDCVKLPHTTDRRAHYFASKLLPRVKQVFINLEFHWLLN</sequence>